<keyword evidence="4" id="KW-0963">Cytoplasm</keyword>
<dbReference type="GO" id="GO:0080008">
    <property type="term" value="C:Cul4-RING E3 ubiquitin ligase complex"/>
    <property type="evidence" value="ECO:0007669"/>
    <property type="project" value="TreeGrafter"/>
</dbReference>
<dbReference type="InterPro" id="IPR036322">
    <property type="entry name" value="WD40_repeat_dom_sf"/>
</dbReference>
<dbReference type="InterPro" id="IPR015943">
    <property type="entry name" value="WD40/YVTN_repeat-like_dom_sf"/>
</dbReference>
<evidence type="ECO:0000256" key="2">
    <source>
        <dbReference type="ARBA" id="ARBA00004496"/>
    </source>
</evidence>
<name>A0A1V9XXX5_9ACAR</name>
<dbReference type="Gene3D" id="2.130.10.10">
    <property type="entry name" value="YVTN repeat-like/Quinoprotein amine dehydrogenase"/>
    <property type="match status" value="2"/>
</dbReference>
<evidence type="ECO:0000256" key="1">
    <source>
        <dbReference type="ARBA" id="ARBA00004123"/>
    </source>
</evidence>
<comment type="pathway">
    <text evidence="3">Protein modification; protein ubiquitination.</text>
</comment>
<dbReference type="GO" id="GO:0005737">
    <property type="term" value="C:cytoplasm"/>
    <property type="evidence" value="ECO:0007669"/>
    <property type="project" value="UniProtKB-SubCell"/>
</dbReference>
<keyword evidence="7" id="KW-0833">Ubl conjugation pathway</keyword>
<dbReference type="PANTHER" id="PTHR19860:SF16">
    <property type="entry name" value="DDB1- AND CUL4-ASSOCIATED FACTOR 12"/>
    <property type="match status" value="1"/>
</dbReference>
<dbReference type="AlphaFoldDB" id="A0A1V9XXX5"/>
<dbReference type="InterPro" id="IPR056151">
    <property type="entry name" value="Beta-prop_DCAF12"/>
</dbReference>
<sequence>MIQVKGKYLLSRFPLMLNGEQTKKIEYLRVQPVTPTALPPILFREVRPDDQVCEKGRVVALSEMASVRPFFHPAEYMDDSEEDCGWEAEDFSFAEIRKHFEFPKLRSKVSEVDQVIRPRPRKTKQSRFLPRYLDYREAGFKTRIRQDSLFGLFRLLRTKELRETTFPVEPLDKIFCSEWLNGRLVVFGTKCNRLMILDTKTKKLLELDNLQSTAATNPPQDDLCGIHGIAVNPSRTRLATGASNPNDTSVFELPSLHPLCVGEGTHEDWIFDVKWLDDEHYVSGGRDTRIALWHANESRRKDYPDRRYIRGLRNEMLPMYFHMNAKKCVASHGNKVRALAVDHQRDTLLSLSLSARVQIWDTLTFNLTQEHILENETENVCIASHDRMRVTGVGSKSLVTILDSANLTPIRTIHAIKNNCGVRSVSFRDHLLTIGTGQSNVLFVDTRTYRYLEVDTPFVNTVVEPISLRNKSYLQCSPGWMTPTDQNFIDDFNPAVYTHCYDPTGLKLFTAGGPLPASLKGGYAALWR</sequence>
<keyword evidence="6" id="KW-0677">Repeat</keyword>
<dbReference type="InterPro" id="IPR051191">
    <property type="entry name" value="DCAF12"/>
</dbReference>
<evidence type="ECO:0000313" key="13">
    <source>
        <dbReference type="Proteomes" id="UP000192247"/>
    </source>
</evidence>
<evidence type="ECO:0000256" key="5">
    <source>
        <dbReference type="ARBA" id="ARBA00022574"/>
    </source>
</evidence>
<comment type="similarity">
    <text evidence="9">Belongs to the WD repeat DCAF12 family.</text>
</comment>
<gene>
    <name evidence="12" type="ORF">BIW11_06468</name>
</gene>
<dbReference type="OrthoDB" id="9610195at2759"/>
<evidence type="ECO:0000256" key="9">
    <source>
        <dbReference type="ARBA" id="ARBA00038022"/>
    </source>
</evidence>
<dbReference type="Proteomes" id="UP000192247">
    <property type="component" value="Unassembled WGS sequence"/>
</dbReference>
<comment type="caution">
    <text evidence="12">The sequence shown here is derived from an EMBL/GenBank/DDBJ whole genome shotgun (WGS) entry which is preliminary data.</text>
</comment>
<keyword evidence="5 10" id="KW-0853">WD repeat</keyword>
<dbReference type="EMBL" id="MNPL01002351">
    <property type="protein sequence ID" value="OQR78346.1"/>
    <property type="molecule type" value="Genomic_DNA"/>
</dbReference>
<evidence type="ECO:0000256" key="10">
    <source>
        <dbReference type="PROSITE-ProRule" id="PRU00221"/>
    </source>
</evidence>
<protein>
    <submittedName>
        <fullName evidence="12">DDB1-and CUL4-associated factor 12 protein 1-like</fullName>
    </submittedName>
</protein>
<reference evidence="12 13" key="1">
    <citation type="journal article" date="2017" name="Gigascience">
        <title>Draft genome of the honey bee ectoparasitic mite, Tropilaelaps mercedesae, is shaped by the parasitic life history.</title>
        <authorList>
            <person name="Dong X."/>
            <person name="Armstrong S.D."/>
            <person name="Xia D."/>
            <person name="Makepeace B.L."/>
            <person name="Darby A.C."/>
            <person name="Kadowaki T."/>
        </authorList>
    </citation>
    <scope>NUCLEOTIDE SEQUENCE [LARGE SCALE GENOMIC DNA]</scope>
    <source>
        <strain evidence="12">Wuxi-XJTLU</strain>
    </source>
</reference>
<dbReference type="PROSITE" id="PS50082">
    <property type="entry name" value="WD_REPEATS_2"/>
    <property type="match status" value="1"/>
</dbReference>
<dbReference type="InterPro" id="IPR001680">
    <property type="entry name" value="WD40_rpt"/>
</dbReference>
<dbReference type="PANTHER" id="PTHR19860">
    <property type="entry name" value="DDB1- AND CUL4-ASSOCIATED FACTOR 12-RELATED"/>
    <property type="match status" value="1"/>
</dbReference>
<evidence type="ECO:0000256" key="8">
    <source>
        <dbReference type="ARBA" id="ARBA00023242"/>
    </source>
</evidence>
<comment type="subcellular location">
    <subcellularLocation>
        <location evidence="2">Cytoplasm</location>
    </subcellularLocation>
    <subcellularLocation>
        <location evidence="1">Nucleus</location>
    </subcellularLocation>
</comment>
<feature type="domain" description="DDB1- and CUL4-associated factor 12 beta-propeller" evidence="11">
    <location>
        <begin position="161"/>
        <end position="527"/>
    </location>
</feature>
<dbReference type="SMART" id="SM00320">
    <property type="entry name" value="WD40"/>
    <property type="match status" value="3"/>
</dbReference>
<feature type="repeat" description="WD" evidence="10">
    <location>
        <begin position="329"/>
        <end position="370"/>
    </location>
</feature>
<evidence type="ECO:0000256" key="6">
    <source>
        <dbReference type="ARBA" id="ARBA00022737"/>
    </source>
</evidence>
<evidence type="ECO:0000313" key="12">
    <source>
        <dbReference type="EMBL" id="OQR78346.1"/>
    </source>
</evidence>
<dbReference type="GO" id="GO:0005634">
    <property type="term" value="C:nucleus"/>
    <property type="evidence" value="ECO:0007669"/>
    <property type="project" value="UniProtKB-SubCell"/>
</dbReference>
<dbReference type="Pfam" id="PF23760">
    <property type="entry name" value="Beta-prop_DCAF12"/>
    <property type="match status" value="1"/>
</dbReference>
<evidence type="ECO:0000256" key="4">
    <source>
        <dbReference type="ARBA" id="ARBA00022490"/>
    </source>
</evidence>
<dbReference type="SUPFAM" id="SSF50978">
    <property type="entry name" value="WD40 repeat-like"/>
    <property type="match status" value="1"/>
</dbReference>
<dbReference type="InParanoid" id="A0A1V9XXX5"/>
<evidence type="ECO:0000256" key="3">
    <source>
        <dbReference type="ARBA" id="ARBA00004906"/>
    </source>
</evidence>
<accession>A0A1V9XXX5</accession>
<dbReference type="FunCoup" id="A0A1V9XXX5">
    <property type="interactions" value="220"/>
</dbReference>
<evidence type="ECO:0000259" key="11">
    <source>
        <dbReference type="Pfam" id="PF23760"/>
    </source>
</evidence>
<organism evidence="12 13">
    <name type="scientific">Tropilaelaps mercedesae</name>
    <dbReference type="NCBI Taxonomy" id="418985"/>
    <lineage>
        <taxon>Eukaryota</taxon>
        <taxon>Metazoa</taxon>
        <taxon>Ecdysozoa</taxon>
        <taxon>Arthropoda</taxon>
        <taxon>Chelicerata</taxon>
        <taxon>Arachnida</taxon>
        <taxon>Acari</taxon>
        <taxon>Parasitiformes</taxon>
        <taxon>Mesostigmata</taxon>
        <taxon>Gamasina</taxon>
        <taxon>Dermanyssoidea</taxon>
        <taxon>Laelapidae</taxon>
        <taxon>Tropilaelaps</taxon>
    </lineage>
</organism>
<dbReference type="STRING" id="418985.A0A1V9XXX5"/>
<keyword evidence="13" id="KW-1185">Reference proteome</keyword>
<evidence type="ECO:0000256" key="7">
    <source>
        <dbReference type="ARBA" id="ARBA00022786"/>
    </source>
</evidence>
<proteinExistence type="inferred from homology"/>
<keyword evidence="8" id="KW-0539">Nucleus</keyword>